<reference evidence="4" key="1">
    <citation type="submission" date="2016-03" db="EMBL/GenBank/DDBJ databases">
        <title>Mechanisms controlling the formation of the plant cell surface in tip-growing cells are functionally conserved among land plants.</title>
        <authorList>
            <person name="Honkanen S."/>
            <person name="Jones V.A."/>
            <person name="Morieri G."/>
            <person name="Champion C."/>
            <person name="Hetherington A.J."/>
            <person name="Kelly S."/>
            <person name="Saint-Marcoux D."/>
            <person name="Proust H."/>
            <person name="Prescott H."/>
            <person name="Dolan L."/>
        </authorList>
    </citation>
    <scope>NUCLEOTIDE SEQUENCE [LARGE SCALE GENOMIC DNA]</scope>
    <source>
        <tissue evidence="4">Whole gametophyte</tissue>
    </source>
</reference>
<evidence type="ECO:0000256" key="2">
    <source>
        <dbReference type="ARBA" id="ARBA00022801"/>
    </source>
</evidence>
<comment type="caution">
    <text evidence="4">The sequence shown here is derived from an EMBL/GenBank/DDBJ whole genome shotgun (WGS) entry which is preliminary data.</text>
</comment>
<dbReference type="PANTHER" id="PTHR31956:SF1">
    <property type="entry name" value="NON-SPECIFIC PHOSPHOLIPASE C1"/>
    <property type="match status" value="1"/>
</dbReference>
<dbReference type="Gene3D" id="3.40.720.10">
    <property type="entry name" value="Alkaline Phosphatase, subunit A"/>
    <property type="match status" value="2"/>
</dbReference>
<dbReference type="FunFam" id="3.40.720.10:FF:000011">
    <property type="entry name" value="Non-specific phospholipase C1"/>
    <property type="match status" value="1"/>
</dbReference>
<dbReference type="InterPro" id="IPR007312">
    <property type="entry name" value="Phosphoesterase"/>
</dbReference>
<feature type="signal peptide" evidence="3">
    <location>
        <begin position="1"/>
        <end position="23"/>
    </location>
</feature>
<keyword evidence="5" id="KW-1185">Reference proteome</keyword>
<sequence length="569" mass="62920">MKIRCGFLLLLLLHSSWIRHCDSADVEGPIKTVVVLVMENRSFDHMLGWLKRLNPEIDGLTGAESNPVNASDPNSARVSVTDNAEFVDPDPGHSFGAIREQVFGKDSDVSAVPPPMNGFVQQARSMNHGLDFPERVMSAFRPEVIPVSTALAMEFAVFDKWFASAPTSTQPNRLFVHSATSRGAVSNVDADLAVGYPQKPIFESVADAGLSWGVYYENIPATLFLKDLRKLKNLLKFKTFSPFFKSDASAGKLPNYVVIEPRYFDLAAAPANDDHPSHDVAEGQKLMKEVYETLRASPQWNQTLFLITYDEHGGFFDHVPTPVTGIPNPDGVNGPAPDLFPFNRLGVRVPTIAISPWINKGLVVHEPSGPTPSSQYEHSSIAATVKEIFKLPNFLTKRDEWAGTFQHLFSQRAEPRGDCPTELPTPPWSLRHVAADENRSLTQFQQELVLLASQLTGDHTLSAYPFIGQNMTVKEGHAYVTAAVARFIGEESNYVQVDNTTSPKSCKWNVSKHEGVQVDNTSETAAAEQAPGDDDSRLLRPEDSWLLYGFMSSIRSRAQHWVPMPMGFG</sequence>
<dbReference type="SUPFAM" id="SSF53649">
    <property type="entry name" value="Alkaline phosphatase-like"/>
    <property type="match status" value="1"/>
</dbReference>
<evidence type="ECO:0008006" key="6">
    <source>
        <dbReference type="Google" id="ProtNLM"/>
    </source>
</evidence>
<dbReference type="PANTHER" id="PTHR31956">
    <property type="entry name" value="NON-SPECIFIC PHOSPHOLIPASE C4-RELATED"/>
    <property type="match status" value="1"/>
</dbReference>
<dbReference type="AlphaFoldDB" id="A0A176VI64"/>
<evidence type="ECO:0000313" key="4">
    <source>
        <dbReference type="EMBL" id="OAE20570.1"/>
    </source>
</evidence>
<feature type="chain" id="PRO_5008051797" description="Phospholipase C" evidence="3">
    <location>
        <begin position="24"/>
        <end position="569"/>
    </location>
</feature>
<dbReference type="Pfam" id="PF04185">
    <property type="entry name" value="Phosphoesterase"/>
    <property type="match status" value="1"/>
</dbReference>
<evidence type="ECO:0000256" key="3">
    <source>
        <dbReference type="SAM" id="SignalP"/>
    </source>
</evidence>
<dbReference type="GO" id="GO:0042578">
    <property type="term" value="F:phosphoric ester hydrolase activity"/>
    <property type="evidence" value="ECO:0007669"/>
    <property type="project" value="UniProtKB-ARBA"/>
</dbReference>
<dbReference type="EMBL" id="LVLJ01003602">
    <property type="protein sequence ID" value="OAE20570.1"/>
    <property type="molecule type" value="Genomic_DNA"/>
</dbReference>
<proteinExistence type="inferred from homology"/>
<keyword evidence="2" id="KW-0378">Hydrolase</keyword>
<dbReference type="InterPro" id="IPR017850">
    <property type="entry name" value="Alkaline_phosphatase_core_sf"/>
</dbReference>
<organism evidence="4 5">
    <name type="scientific">Marchantia polymorpha subsp. ruderalis</name>
    <dbReference type="NCBI Taxonomy" id="1480154"/>
    <lineage>
        <taxon>Eukaryota</taxon>
        <taxon>Viridiplantae</taxon>
        <taxon>Streptophyta</taxon>
        <taxon>Embryophyta</taxon>
        <taxon>Marchantiophyta</taxon>
        <taxon>Marchantiopsida</taxon>
        <taxon>Marchantiidae</taxon>
        <taxon>Marchantiales</taxon>
        <taxon>Marchantiaceae</taxon>
        <taxon>Marchantia</taxon>
    </lineage>
</organism>
<comment type="similarity">
    <text evidence="1">Belongs to the bacterial phospholipase C family.</text>
</comment>
<keyword evidence="3" id="KW-0732">Signal</keyword>
<dbReference type="Proteomes" id="UP000077202">
    <property type="component" value="Unassembled WGS sequence"/>
</dbReference>
<name>A0A176VI64_MARPO</name>
<evidence type="ECO:0000313" key="5">
    <source>
        <dbReference type="Proteomes" id="UP000077202"/>
    </source>
</evidence>
<evidence type="ECO:0000256" key="1">
    <source>
        <dbReference type="ARBA" id="ARBA00009717"/>
    </source>
</evidence>
<gene>
    <name evidence="4" type="ORF">AXG93_3873s1280</name>
</gene>
<dbReference type="GO" id="GO:0009395">
    <property type="term" value="P:phospholipid catabolic process"/>
    <property type="evidence" value="ECO:0007669"/>
    <property type="project" value="TreeGrafter"/>
</dbReference>
<protein>
    <recommendedName>
        <fullName evidence="6">Phospholipase C</fullName>
    </recommendedName>
</protein>
<accession>A0A176VI64</accession>